<sequence>MKIERGQDGEILKLTPTRPPLVPPGRTAQAVGLLDPVATGDMNLRDTRLPPSVVSGLQLTARDERRDTFPVKDIIDPGRTPDGRLLNLVNPGAHSDIGGSYLLDGLSVRNGNLLTDYVNSLSDKPFLQPRTVSSAPEMNVIHRSEQHQSFYTTGMATVLGQRVHVKDLAGSALSFNRTDAEDLDTGLRTQFPMRPVAVSPERSDPSVPAFALHNGAAHAPGWQQQMHQMQHERERSHAPQQWQVPMKADAQQAPAAADKPPSLHDDPHAILDRILAAGQNGDRDQFRQMTQILANEPPGRALRAESIEAVNQQEQHAAQQAMQQQQQQQETMRIGGRSM</sequence>
<dbReference type="RefSeq" id="WP_306345525.1">
    <property type="nucleotide sequence ID" value="NZ_FLTX01000018.1"/>
</dbReference>
<evidence type="ECO:0008006" key="4">
    <source>
        <dbReference type="Google" id="ProtNLM"/>
    </source>
</evidence>
<dbReference type="AlphaFoldDB" id="A0A1C3NJM4"/>
<dbReference type="STRING" id="56449.XBLMG947_1341"/>
<dbReference type="Proteomes" id="UP000092503">
    <property type="component" value="Unassembled WGS sequence"/>
</dbReference>
<accession>A0A1C3NJM4</accession>
<dbReference type="EMBL" id="FLTX01000018">
    <property type="protein sequence ID" value="SBV50561.1"/>
    <property type="molecule type" value="Genomic_DNA"/>
</dbReference>
<organism evidence="2 3">
    <name type="scientific">Xanthomonas bromi</name>
    <dbReference type="NCBI Taxonomy" id="56449"/>
    <lineage>
        <taxon>Bacteria</taxon>
        <taxon>Pseudomonadati</taxon>
        <taxon>Pseudomonadota</taxon>
        <taxon>Gammaproteobacteria</taxon>
        <taxon>Lysobacterales</taxon>
        <taxon>Lysobacteraceae</taxon>
        <taxon>Xanthomonas</taxon>
    </lineage>
</organism>
<proteinExistence type="predicted"/>
<feature type="region of interest" description="Disordered" evidence="1">
    <location>
        <begin position="311"/>
        <end position="339"/>
    </location>
</feature>
<gene>
    <name evidence="2" type="ORF">XBLMG947_1341</name>
</gene>
<protein>
    <recommendedName>
        <fullName evidence="4">DUF2235 domain-containing protein</fullName>
    </recommendedName>
</protein>
<reference evidence="2 3" key="1">
    <citation type="submission" date="2016-06" db="EMBL/GenBank/DDBJ databases">
        <authorList>
            <person name="Kjaerup R.B."/>
            <person name="Dalgaard T.S."/>
            <person name="Juul-Madsen H.R."/>
        </authorList>
    </citation>
    <scope>NUCLEOTIDE SEQUENCE [LARGE SCALE GENOMIC DNA]</scope>
    <source>
        <strain evidence="2">LMG947</strain>
    </source>
</reference>
<feature type="region of interest" description="Disordered" evidence="1">
    <location>
        <begin position="221"/>
        <end position="266"/>
    </location>
</feature>
<name>A0A1C3NJM4_9XANT</name>
<evidence type="ECO:0000313" key="3">
    <source>
        <dbReference type="Proteomes" id="UP000092503"/>
    </source>
</evidence>
<evidence type="ECO:0000256" key="1">
    <source>
        <dbReference type="SAM" id="MobiDB-lite"/>
    </source>
</evidence>
<feature type="compositionally biased region" description="Low complexity" evidence="1">
    <location>
        <begin position="247"/>
        <end position="260"/>
    </location>
</feature>
<evidence type="ECO:0000313" key="2">
    <source>
        <dbReference type="EMBL" id="SBV50561.1"/>
    </source>
</evidence>
<feature type="compositionally biased region" description="Low complexity" evidence="1">
    <location>
        <begin position="312"/>
        <end position="329"/>
    </location>
</feature>